<protein>
    <submittedName>
        <fullName evidence="1">Uncharacterized protein</fullName>
    </submittedName>
</protein>
<dbReference type="Proteomes" id="UP000682733">
    <property type="component" value="Unassembled WGS sequence"/>
</dbReference>
<evidence type="ECO:0000313" key="3">
    <source>
        <dbReference type="Proteomes" id="UP000677228"/>
    </source>
</evidence>
<organism evidence="1 3">
    <name type="scientific">Didymodactylos carnosus</name>
    <dbReference type="NCBI Taxonomy" id="1234261"/>
    <lineage>
        <taxon>Eukaryota</taxon>
        <taxon>Metazoa</taxon>
        <taxon>Spiralia</taxon>
        <taxon>Gnathifera</taxon>
        <taxon>Rotifera</taxon>
        <taxon>Eurotatoria</taxon>
        <taxon>Bdelloidea</taxon>
        <taxon>Philodinida</taxon>
        <taxon>Philodinidae</taxon>
        <taxon>Didymodactylos</taxon>
    </lineage>
</organism>
<dbReference type="EMBL" id="CAJOBA010042227">
    <property type="protein sequence ID" value="CAF4129202.1"/>
    <property type="molecule type" value="Genomic_DNA"/>
</dbReference>
<feature type="non-terminal residue" evidence="1">
    <location>
        <position position="1"/>
    </location>
</feature>
<evidence type="ECO:0000313" key="1">
    <source>
        <dbReference type="EMBL" id="CAF1319422.1"/>
    </source>
</evidence>
<reference evidence="1" key="1">
    <citation type="submission" date="2021-02" db="EMBL/GenBank/DDBJ databases">
        <authorList>
            <person name="Nowell W R."/>
        </authorList>
    </citation>
    <scope>NUCLEOTIDE SEQUENCE</scope>
</reference>
<dbReference type="EMBL" id="CAJNOK010020623">
    <property type="protein sequence ID" value="CAF1319422.1"/>
    <property type="molecule type" value="Genomic_DNA"/>
</dbReference>
<gene>
    <name evidence="1" type="ORF">OVA965_LOCUS29367</name>
    <name evidence="2" type="ORF">TMI583_LOCUS30140</name>
</gene>
<accession>A0A8S2F495</accession>
<sequence>TQRLDYILFEQKYFSNINLFNINSNVFNSIVKSKILEKINIRVLKVDESLSFTQLQQLNSLRIFSYLDNVTYLELSGINYIFDLCSVFNQFYSNCFPNPEELIIGLLRCFFYSFLIYNDDHFLKQFSSLLCEHVLFKRQKKSLRKPNVSSNKFPGVCLESYAFISKNYYIQLLSIDIFNYKDLLVIFDNFPLLNYLSVELARLSSFYSPQNRYPIDDTTYDYKVRVLFDMLEANLSKFGVLLLQFYGTRISQMLSNIPDLEKSEFQIEFEIHKWTRFTPSHRSLTEESFININKWNIVFNFDKEQNHYSIFTLPAVSHASYHFHSLSSTLRYTDSNYDYSSIRKIEIFGSFSQSILCTELAKILTVNFSKLTTLTISNQVKNIGKSDTSSESKLRLNCLKYLEIKQNIAYLDQLRLLVPNLTSLFINDIQCLENICVKNNIKYLGSSGCNQLPNLNKSFQNIQNLEILFEFIESPLSWINDREISMFCEMINNMKNLISLHILISTINENENHFTNIMYEMLKNDHKYCLIQTLKDEQIKSILV</sequence>
<evidence type="ECO:0000313" key="2">
    <source>
        <dbReference type="EMBL" id="CAF4129202.1"/>
    </source>
</evidence>
<name>A0A8S2F495_9BILA</name>
<comment type="caution">
    <text evidence="1">The sequence shown here is derived from an EMBL/GenBank/DDBJ whole genome shotgun (WGS) entry which is preliminary data.</text>
</comment>
<dbReference type="Proteomes" id="UP000677228">
    <property type="component" value="Unassembled WGS sequence"/>
</dbReference>
<dbReference type="AlphaFoldDB" id="A0A8S2F495"/>
<proteinExistence type="predicted"/>